<dbReference type="RefSeq" id="WP_092559953.1">
    <property type="nucleotide sequence ID" value="NZ_FOYZ01000004.1"/>
</dbReference>
<evidence type="ECO:0000313" key="4">
    <source>
        <dbReference type="EMBL" id="SFR73108.1"/>
    </source>
</evidence>
<proteinExistence type="predicted"/>
<evidence type="ECO:0000259" key="2">
    <source>
        <dbReference type="Pfam" id="PF20736"/>
    </source>
</evidence>
<dbReference type="PANTHER" id="PTHR43465:SF2">
    <property type="entry name" value="DUF1680 DOMAIN PROTEIN (AFU_ORTHOLOGUE AFUA_1G08910)"/>
    <property type="match status" value="1"/>
</dbReference>
<dbReference type="STRING" id="37658.SAMN05661086_01381"/>
<dbReference type="Proteomes" id="UP000199659">
    <property type="component" value="Unassembled WGS sequence"/>
</dbReference>
<feature type="domain" description="Non-reducing end beta-L-arabinofuranosidase-like GH127 middle" evidence="2">
    <location>
        <begin position="424"/>
        <end position="518"/>
    </location>
</feature>
<evidence type="ECO:0000259" key="3">
    <source>
        <dbReference type="Pfam" id="PF20737"/>
    </source>
</evidence>
<dbReference type="Pfam" id="PF07944">
    <property type="entry name" value="Beta-AFase-like_GH127_cat"/>
    <property type="match status" value="1"/>
</dbReference>
<dbReference type="InterPro" id="IPR049049">
    <property type="entry name" value="Beta-AFase-like_GH127_C"/>
</dbReference>
<evidence type="ECO:0008006" key="6">
    <source>
        <dbReference type="Google" id="ProtNLM"/>
    </source>
</evidence>
<evidence type="ECO:0000259" key="1">
    <source>
        <dbReference type="Pfam" id="PF07944"/>
    </source>
</evidence>
<dbReference type="EMBL" id="FOYZ01000004">
    <property type="protein sequence ID" value="SFR73108.1"/>
    <property type="molecule type" value="Genomic_DNA"/>
</dbReference>
<feature type="domain" description="Non-reducing end beta-L-arabinofuranosidase-like GH127 C-terminal" evidence="3">
    <location>
        <begin position="521"/>
        <end position="630"/>
    </location>
</feature>
<evidence type="ECO:0000313" key="5">
    <source>
        <dbReference type="Proteomes" id="UP000199659"/>
    </source>
</evidence>
<keyword evidence="5" id="KW-1185">Reference proteome</keyword>
<sequence>MKNKFQIKEHFWTYYQNLIQEVVIPFQEKVLNDKVPDIEKSHAMENFRIAAGEAEGEFYGMVFQDSDVAKWIEAASYALMLKPNTEVEKKLDNVITLIGKVQQPDGYLNTYFTVKEPNHKWQNLQEAHELYCSGHMIEAAVAHYEATGKITLLSIMKKNADHIYHTFGKDKRRGFPGHPEIELALVRLYRVTGDKRYLELSQYFINERGTSPNFFKEEKGKRDWSVWNSDPEQVLYTLNQAPVREQQDAVGHAVRAVYLYAGMAEVGKETGDESLIKACETLWNSITQKQMYITGGIGSTHIGEAFTKDYDLPNDTAYSETCASIGLIFFAQKMLEATLESKYADVIEKALYNCVLAGMSLDGKKFFYTNPLEVNPEYAKKIVGFEHICAERPGWFSCACCPPNVARLIASLNRYIFTETEEAVYFHLFIGGELDLSESKKLKIQVTTEYPYNNVISYRFQPVEAAVTTTIAIRIPDWSETYQLIVNGEKLNAEQKNGYVFITKKFVENDEIVLQLDMMPKKVYANLNVSENAGCTAIVRGPLVYCFEGTDNGGTLANLRISKDGKIVEKKNNSILMGGVTTLEIDGVRLHAEDALYSFRRPMQETCKLTAIPYYAWANRGENQMRVWMQEE</sequence>
<dbReference type="Pfam" id="PF20736">
    <property type="entry name" value="Glyco_hydro127M"/>
    <property type="match status" value="1"/>
</dbReference>
<dbReference type="InterPro" id="IPR049046">
    <property type="entry name" value="Beta-AFase-like_GH127_middle"/>
</dbReference>
<dbReference type="Gene3D" id="1.50.10.20">
    <property type="match status" value="1"/>
</dbReference>
<dbReference type="InterPro" id="IPR008928">
    <property type="entry name" value="6-hairpin_glycosidase_sf"/>
</dbReference>
<protein>
    <recommendedName>
        <fullName evidence="6">Glycoside hydrolase family 127 protein</fullName>
    </recommendedName>
</protein>
<dbReference type="OrthoDB" id="9757939at2"/>
<dbReference type="SUPFAM" id="SSF48208">
    <property type="entry name" value="Six-hairpin glycosidases"/>
    <property type="match status" value="1"/>
</dbReference>
<dbReference type="PANTHER" id="PTHR43465">
    <property type="entry name" value="DUF1680 DOMAIN PROTEIN (AFU_ORTHOLOGUE AFUA_1G08910)"/>
    <property type="match status" value="1"/>
</dbReference>
<name>A0A1I6J2F7_9FIRM</name>
<gene>
    <name evidence="4" type="ORF">SAMN05661086_01381</name>
</gene>
<reference evidence="4 5" key="1">
    <citation type="submission" date="2016-10" db="EMBL/GenBank/DDBJ databases">
        <authorList>
            <person name="de Groot N.N."/>
        </authorList>
    </citation>
    <scope>NUCLEOTIDE SEQUENCE [LARGE SCALE GENOMIC DNA]</scope>
    <source>
        <strain evidence="4 5">743A</strain>
    </source>
</reference>
<feature type="domain" description="Non-reducing end beta-L-arabinofuranosidase-like GH127 catalytic" evidence="1">
    <location>
        <begin position="7"/>
        <end position="413"/>
    </location>
</feature>
<dbReference type="GO" id="GO:0005975">
    <property type="term" value="P:carbohydrate metabolic process"/>
    <property type="evidence" value="ECO:0007669"/>
    <property type="project" value="InterPro"/>
</dbReference>
<dbReference type="InterPro" id="IPR049174">
    <property type="entry name" value="Beta-AFase-like"/>
</dbReference>
<dbReference type="Pfam" id="PF20737">
    <property type="entry name" value="Glyco_hydro127C"/>
    <property type="match status" value="1"/>
</dbReference>
<dbReference type="AlphaFoldDB" id="A0A1I6J2F7"/>
<dbReference type="InterPro" id="IPR012878">
    <property type="entry name" value="Beta-AFase-like_GH127_cat"/>
</dbReference>
<organism evidence="4 5">
    <name type="scientific">Anaeromicropila populeti</name>
    <dbReference type="NCBI Taxonomy" id="37658"/>
    <lineage>
        <taxon>Bacteria</taxon>
        <taxon>Bacillati</taxon>
        <taxon>Bacillota</taxon>
        <taxon>Clostridia</taxon>
        <taxon>Lachnospirales</taxon>
        <taxon>Lachnospiraceae</taxon>
        <taxon>Anaeromicropila</taxon>
    </lineage>
</organism>
<accession>A0A1I6J2F7</accession>